<sequence length="148" mass="15408">MAGTTVAGTLLGGFGLAGVAVAAPPEPVTFTDIWRCDGFKVQVEAEGDAGFIEVPGLDEFITTSPNTTVTLTNLKNGNSVTYKVNGTFHIESDGRLTVVTATGVNLLSTPEPGIYLISGNVTFTVRGKKEIERFSGPGNVTDVCEVLA</sequence>
<organism evidence="2 3">
    <name type="scientific">Kocuria dechangensis</name>
    <dbReference type="NCBI Taxonomy" id="1176249"/>
    <lineage>
        <taxon>Bacteria</taxon>
        <taxon>Bacillati</taxon>
        <taxon>Actinomycetota</taxon>
        <taxon>Actinomycetes</taxon>
        <taxon>Micrococcales</taxon>
        <taxon>Micrococcaceae</taxon>
        <taxon>Kocuria</taxon>
    </lineage>
</organism>
<dbReference type="EMBL" id="BMEQ01000008">
    <property type="protein sequence ID" value="GGG55792.1"/>
    <property type="molecule type" value="Genomic_DNA"/>
</dbReference>
<name>A0A917GSS8_9MICC</name>
<protein>
    <submittedName>
        <fullName evidence="2">Uncharacterized protein</fullName>
    </submittedName>
</protein>
<keyword evidence="1" id="KW-0732">Signal</keyword>
<proteinExistence type="predicted"/>
<comment type="caution">
    <text evidence="2">The sequence shown here is derived from an EMBL/GenBank/DDBJ whole genome shotgun (WGS) entry which is preliminary data.</text>
</comment>
<feature type="signal peptide" evidence="1">
    <location>
        <begin position="1"/>
        <end position="22"/>
    </location>
</feature>
<accession>A0A917GSS8</accession>
<feature type="chain" id="PRO_5037115884" evidence="1">
    <location>
        <begin position="23"/>
        <end position="148"/>
    </location>
</feature>
<reference evidence="2" key="2">
    <citation type="submission" date="2020-09" db="EMBL/GenBank/DDBJ databases">
        <authorList>
            <person name="Sun Q."/>
            <person name="Zhou Y."/>
        </authorList>
    </citation>
    <scope>NUCLEOTIDE SEQUENCE</scope>
    <source>
        <strain evidence="2">CGMCC 1.12187</strain>
    </source>
</reference>
<evidence type="ECO:0000313" key="2">
    <source>
        <dbReference type="EMBL" id="GGG55792.1"/>
    </source>
</evidence>
<dbReference type="Proteomes" id="UP000638848">
    <property type="component" value="Unassembled WGS sequence"/>
</dbReference>
<reference evidence="2" key="1">
    <citation type="journal article" date="2014" name="Int. J. Syst. Evol. Microbiol.">
        <title>Complete genome sequence of Corynebacterium casei LMG S-19264T (=DSM 44701T), isolated from a smear-ripened cheese.</title>
        <authorList>
            <consortium name="US DOE Joint Genome Institute (JGI-PGF)"/>
            <person name="Walter F."/>
            <person name="Albersmeier A."/>
            <person name="Kalinowski J."/>
            <person name="Ruckert C."/>
        </authorList>
    </citation>
    <scope>NUCLEOTIDE SEQUENCE</scope>
    <source>
        <strain evidence="2">CGMCC 1.12187</strain>
    </source>
</reference>
<evidence type="ECO:0000313" key="3">
    <source>
        <dbReference type="Proteomes" id="UP000638848"/>
    </source>
</evidence>
<evidence type="ECO:0000256" key="1">
    <source>
        <dbReference type="SAM" id="SignalP"/>
    </source>
</evidence>
<gene>
    <name evidence="2" type="ORF">GCM10011374_18390</name>
</gene>
<keyword evidence="3" id="KW-1185">Reference proteome</keyword>
<dbReference type="AlphaFoldDB" id="A0A917GSS8"/>